<feature type="transmembrane region" description="Helical" evidence="1">
    <location>
        <begin position="7"/>
        <end position="28"/>
    </location>
</feature>
<gene>
    <name evidence="2" type="ORF">SAMN05421858_0693</name>
</gene>
<sequence length="137" mass="15785">MVSRKHFGLFFVGLLIMVGGVYPFFVFADYDYRYESIGQSKESPDERAWQNFAELSPNDQKTVQNTIEGQEYTFESKEQLPPEVVKKEEDYYYFDDTQTPDWSNPQTPGTLLVSLLGLLAVLQSIRLELGSRSPVNR</sequence>
<reference evidence="3" key="1">
    <citation type="submission" date="2017-01" db="EMBL/GenBank/DDBJ databases">
        <authorList>
            <person name="Varghese N."/>
            <person name="Submissions S."/>
        </authorList>
    </citation>
    <scope>NUCLEOTIDE SEQUENCE [LARGE SCALE GENOMIC DNA]</scope>
    <source>
        <strain evidence="3">CGMCC 1.7737</strain>
    </source>
</reference>
<keyword evidence="1" id="KW-0812">Transmembrane</keyword>
<accession>A0A1N6WF20</accession>
<dbReference type="AlphaFoldDB" id="A0A1N6WF20"/>
<dbReference type="EMBL" id="FTNO01000001">
    <property type="protein sequence ID" value="SIQ88536.1"/>
    <property type="molecule type" value="Genomic_DNA"/>
</dbReference>
<keyword evidence="3" id="KW-1185">Reference proteome</keyword>
<protein>
    <submittedName>
        <fullName evidence="2">Uncharacterized protein</fullName>
    </submittedName>
</protein>
<keyword evidence="1" id="KW-1133">Transmembrane helix</keyword>
<name>A0A1N6WF20_9EURY</name>
<dbReference type="OrthoDB" id="373878at2157"/>
<dbReference type="RefSeq" id="WP_076427951.1">
    <property type="nucleotide sequence ID" value="NZ_FTNO01000001.1"/>
</dbReference>
<evidence type="ECO:0000313" key="3">
    <source>
        <dbReference type="Proteomes" id="UP000186914"/>
    </source>
</evidence>
<keyword evidence="1" id="KW-0472">Membrane</keyword>
<dbReference type="Proteomes" id="UP000186914">
    <property type="component" value="Unassembled WGS sequence"/>
</dbReference>
<organism evidence="2 3">
    <name type="scientific">Haladaptatus litoreus</name>
    <dbReference type="NCBI Taxonomy" id="553468"/>
    <lineage>
        <taxon>Archaea</taxon>
        <taxon>Methanobacteriati</taxon>
        <taxon>Methanobacteriota</taxon>
        <taxon>Stenosarchaea group</taxon>
        <taxon>Halobacteria</taxon>
        <taxon>Halobacteriales</taxon>
        <taxon>Haladaptataceae</taxon>
        <taxon>Haladaptatus</taxon>
    </lineage>
</organism>
<evidence type="ECO:0000256" key="1">
    <source>
        <dbReference type="SAM" id="Phobius"/>
    </source>
</evidence>
<evidence type="ECO:0000313" key="2">
    <source>
        <dbReference type="EMBL" id="SIQ88536.1"/>
    </source>
</evidence>
<proteinExistence type="predicted"/>